<protein>
    <submittedName>
        <fullName evidence="1">Uncharacterized protein</fullName>
    </submittedName>
</protein>
<accession>A0A662Z6L7</accession>
<dbReference type="EMBL" id="FOIT01000005">
    <property type="protein sequence ID" value="SEW12231.1"/>
    <property type="molecule type" value="Genomic_DNA"/>
</dbReference>
<evidence type="ECO:0000313" key="1">
    <source>
        <dbReference type="EMBL" id="SEW12231.1"/>
    </source>
</evidence>
<evidence type="ECO:0000313" key="2">
    <source>
        <dbReference type="Proteomes" id="UP000243605"/>
    </source>
</evidence>
<dbReference type="RefSeq" id="WP_281242151.1">
    <property type="nucleotide sequence ID" value="NZ_FOIT01000005.1"/>
</dbReference>
<gene>
    <name evidence="1" type="ORF">SAMN05192557_1732</name>
</gene>
<sequence>MTDTILNVAEYTHETEKQWNKQEVAETIFKSIIQGPAKTLGFIK</sequence>
<proteinExistence type="predicted"/>
<dbReference type="AlphaFoldDB" id="A0A662Z6L7"/>
<organism evidence="1 2">
    <name type="scientific">Aliicoccus persicus</name>
    <dbReference type="NCBI Taxonomy" id="930138"/>
    <lineage>
        <taxon>Bacteria</taxon>
        <taxon>Bacillati</taxon>
        <taxon>Bacillota</taxon>
        <taxon>Bacilli</taxon>
        <taxon>Bacillales</taxon>
        <taxon>Staphylococcaceae</taxon>
        <taxon>Aliicoccus</taxon>
    </lineage>
</organism>
<dbReference type="Proteomes" id="UP000243605">
    <property type="component" value="Unassembled WGS sequence"/>
</dbReference>
<name>A0A662Z6L7_9STAP</name>
<keyword evidence="2" id="KW-1185">Reference proteome</keyword>
<reference evidence="1 2" key="1">
    <citation type="submission" date="2016-10" db="EMBL/GenBank/DDBJ databases">
        <authorList>
            <person name="Varghese N."/>
            <person name="Submissions S."/>
        </authorList>
    </citation>
    <scope>NUCLEOTIDE SEQUENCE [LARGE SCALE GENOMIC DNA]</scope>
    <source>
        <strain evidence="1 2">IBRC-M10081</strain>
    </source>
</reference>